<dbReference type="SUPFAM" id="SSF55729">
    <property type="entry name" value="Acyl-CoA N-acyltransferases (Nat)"/>
    <property type="match status" value="1"/>
</dbReference>
<sequence>MRGGYAVRPAAVSDAEALGQVHTAIWREAYAGLLPADYLDALSAEDAAHRWRLRLEVDEPEALVAVATAGEDEEIVGLATGGPTRDEDAPTVWELYAINVLAAHHGTGLADELVAAVVGDRPASLWVLVDNARAQAFYRRHGFAPDGAAKVHEGTGAPEIRMVRGAAAPAH</sequence>
<protein>
    <submittedName>
        <fullName evidence="4">Acetyltransferase (GNAT) family protein</fullName>
    </submittedName>
</protein>
<dbReference type="AlphaFoldDB" id="A0A542ZLN9"/>
<feature type="domain" description="N-acetyltransferase" evidence="3">
    <location>
        <begin position="5"/>
        <end position="167"/>
    </location>
</feature>
<evidence type="ECO:0000259" key="3">
    <source>
        <dbReference type="PROSITE" id="PS51186"/>
    </source>
</evidence>
<evidence type="ECO:0000256" key="2">
    <source>
        <dbReference type="ARBA" id="ARBA00023315"/>
    </source>
</evidence>
<dbReference type="Gene3D" id="3.40.630.30">
    <property type="match status" value="1"/>
</dbReference>
<comment type="caution">
    <text evidence="4">The sequence shown here is derived from an EMBL/GenBank/DDBJ whole genome shotgun (WGS) entry which is preliminary data.</text>
</comment>
<dbReference type="InterPro" id="IPR000182">
    <property type="entry name" value="GNAT_dom"/>
</dbReference>
<dbReference type="GO" id="GO:0016747">
    <property type="term" value="F:acyltransferase activity, transferring groups other than amino-acyl groups"/>
    <property type="evidence" value="ECO:0007669"/>
    <property type="project" value="InterPro"/>
</dbReference>
<reference evidence="4 5" key="1">
    <citation type="submission" date="2019-06" db="EMBL/GenBank/DDBJ databases">
        <title>Sequencing the genomes of 1000 actinobacteria strains.</title>
        <authorList>
            <person name="Klenk H.-P."/>
        </authorList>
    </citation>
    <scope>NUCLEOTIDE SEQUENCE [LARGE SCALE GENOMIC DNA]</scope>
    <source>
        <strain evidence="4 5">DSM 18082</strain>
    </source>
</reference>
<dbReference type="PROSITE" id="PS51186">
    <property type="entry name" value="GNAT"/>
    <property type="match status" value="1"/>
</dbReference>
<dbReference type="InterPro" id="IPR016181">
    <property type="entry name" value="Acyl_CoA_acyltransferase"/>
</dbReference>
<evidence type="ECO:0000313" key="5">
    <source>
        <dbReference type="Proteomes" id="UP000319514"/>
    </source>
</evidence>
<dbReference type="Proteomes" id="UP000319514">
    <property type="component" value="Unassembled WGS sequence"/>
</dbReference>
<proteinExistence type="predicted"/>
<accession>A0A542ZLN9</accession>
<gene>
    <name evidence="4" type="ORF">FB474_2691</name>
</gene>
<dbReference type="EMBL" id="VFOQ01000001">
    <property type="protein sequence ID" value="TQL61283.1"/>
    <property type="molecule type" value="Genomic_DNA"/>
</dbReference>
<name>A0A542ZLN9_9MICO</name>
<keyword evidence="2" id="KW-0012">Acyltransferase</keyword>
<evidence type="ECO:0000256" key="1">
    <source>
        <dbReference type="ARBA" id="ARBA00022679"/>
    </source>
</evidence>
<dbReference type="Pfam" id="PF00583">
    <property type="entry name" value="Acetyltransf_1"/>
    <property type="match status" value="1"/>
</dbReference>
<dbReference type="OrthoDB" id="5243635at2"/>
<evidence type="ECO:0000313" key="4">
    <source>
        <dbReference type="EMBL" id="TQL61283.1"/>
    </source>
</evidence>
<organism evidence="4 5">
    <name type="scientific">Oryzihumus leptocrescens</name>
    <dbReference type="NCBI Taxonomy" id="297536"/>
    <lineage>
        <taxon>Bacteria</taxon>
        <taxon>Bacillati</taxon>
        <taxon>Actinomycetota</taxon>
        <taxon>Actinomycetes</taxon>
        <taxon>Micrococcales</taxon>
        <taxon>Intrasporangiaceae</taxon>
        <taxon>Oryzihumus</taxon>
    </lineage>
</organism>
<dbReference type="PANTHER" id="PTHR43877:SF1">
    <property type="entry name" value="ACETYLTRANSFERASE"/>
    <property type="match status" value="1"/>
</dbReference>
<keyword evidence="5" id="KW-1185">Reference proteome</keyword>
<dbReference type="PANTHER" id="PTHR43877">
    <property type="entry name" value="AMINOALKYLPHOSPHONATE N-ACETYLTRANSFERASE-RELATED-RELATED"/>
    <property type="match status" value="1"/>
</dbReference>
<dbReference type="InterPro" id="IPR050832">
    <property type="entry name" value="Bact_Acetyltransf"/>
</dbReference>
<keyword evidence="1 4" id="KW-0808">Transferase</keyword>